<dbReference type="InterPro" id="IPR011330">
    <property type="entry name" value="Glyco_hydro/deAcase_b/a-brl"/>
</dbReference>
<organism evidence="5">
    <name type="scientific">Thermodesulfatator atlanticus</name>
    <dbReference type="NCBI Taxonomy" id="501497"/>
    <lineage>
        <taxon>Bacteria</taxon>
        <taxon>Pseudomonadati</taxon>
        <taxon>Thermodesulfobacteriota</taxon>
        <taxon>Thermodesulfobacteria</taxon>
        <taxon>Thermodesulfobacteriales</taxon>
        <taxon>Thermodesulfatatoraceae</taxon>
        <taxon>Thermodesulfatator</taxon>
    </lineage>
</organism>
<evidence type="ECO:0000259" key="4">
    <source>
        <dbReference type="Pfam" id="PF03065"/>
    </source>
</evidence>
<dbReference type="GO" id="GO:0016787">
    <property type="term" value="F:hydrolase activity"/>
    <property type="evidence" value="ECO:0007669"/>
    <property type="project" value="UniProtKB-KW"/>
</dbReference>
<dbReference type="CDD" id="cd10796">
    <property type="entry name" value="GH57N_APU"/>
    <property type="match status" value="1"/>
</dbReference>
<feature type="domain" description="Glycoside hydrolase family 57 N-terminal" evidence="4">
    <location>
        <begin position="7"/>
        <end position="421"/>
    </location>
</feature>
<protein>
    <submittedName>
        <fullName evidence="5">Glycoside hydrolase</fullName>
    </submittedName>
</protein>
<reference evidence="5" key="1">
    <citation type="journal article" date="2020" name="mSystems">
        <title>Genome- and Community-Level Interaction Insights into Carbon Utilization and Element Cycling Functions of Hydrothermarchaeota in Hydrothermal Sediment.</title>
        <authorList>
            <person name="Zhou Z."/>
            <person name="Liu Y."/>
            <person name="Xu W."/>
            <person name="Pan J."/>
            <person name="Luo Z.H."/>
            <person name="Li M."/>
        </authorList>
    </citation>
    <scope>NUCLEOTIDE SEQUENCE [LARGE SCALE GENOMIC DNA]</scope>
    <source>
        <strain evidence="5">HyVt-533</strain>
    </source>
</reference>
<evidence type="ECO:0000256" key="2">
    <source>
        <dbReference type="ARBA" id="ARBA00023277"/>
    </source>
</evidence>
<dbReference type="InterPro" id="IPR052046">
    <property type="entry name" value="GH57_Enzymes"/>
</dbReference>
<dbReference type="AlphaFoldDB" id="A0A7V5NZH8"/>
<evidence type="ECO:0000256" key="3">
    <source>
        <dbReference type="RuleBase" id="RU361196"/>
    </source>
</evidence>
<gene>
    <name evidence="5" type="ORF">ENJ96_04505</name>
</gene>
<dbReference type="EMBL" id="DROK01000133">
    <property type="protein sequence ID" value="HHI97093.1"/>
    <property type="molecule type" value="Genomic_DNA"/>
</dbReference>
<dbReference type="InterPro" id="IPR004300">
    <property type="entry name" value="Glyco_hydro_57_N"/>
</dbReference>
<dbReference type="PANTHER" id="PTHR36306:SF1">
    <property type="entry name" value="ALPHA-AMYLASE-RELATED"/>
    <property type="match status" value="1"/>
</dbReference>
<comment type="similarity">
    <text evidence="1 3">Belongs to the glycosyl hydrolase 57 family.</text>
</comment>
<dbReference type="Proteomes" id="UP000886101">
    <property type="component" value="Unassembled WGS sequence"/>
</dbReference>
<proteinExistence type="inferred from homology"/>
<dbReference type="InterPro" id="IPR027291">
    <property type="entry name" value="Glyco_hydro_38_N_sf"/>
</dbReference>
<comment type="caution">
    <text evidence="5">The sequence shown here is derived from an EMBL/GenBank/DDBJ whole genome shotgun (WGS) entry which is preliminary data.</text>
</comment>
<dbReference type="PANTHER" id="PTHR36306">
    <property type="entry name" value="ALPHA-AMYLASE-RELATED-RELATED"/>
    <property type="match status" value="1"/>
</dbReference>
<evidence type="ECO:0000313" key="5">
    <source>
        <dbReference type="EMBL" id="HHI97093.1"/>
    </source>
</evidence>
<accession>A0A7V5NZH8</accession>
<dbReference type="Gene3D" id="3.20.110.10">
    <property type="entry name" value="Glycoside hydrolase 38, N terminal domain"/>
    <property type="match status" value="1"/>
</dbReference>
<keyword evidence="5" id="KW-0378">Hydrolase</keyword>
<dbReference type="SUPFAM" id="SSF88713">
    <property type="entry name" value="Glycoside hydrolase/deacetylase"/>
    <property type="match status" value="1"/>
</dbReference>
<dbReference type="Pfam" id="PF03065">
    <property type="entry name" value="Glyco_hydro_57"/>
    <property type="match status" value="1"/>
</dbReference>
<name>A0A7V5NZH8_9BACT</name>
<sequence length="710" mass="82375">MEKLHLAFLWHMHQPFYYDWPKGWLALPWVRLHAVKAYYDLPALLSRFPGAKSNFNLVPSLLKQLRFYEEGGTDFFLELSSKPARELAPEDKEFILGYFFSCHWDTMVHPYPRFSELLRKRGTEGKIDLEKVRERFSTQDFLDLQVWFNLTWVGFAHEDEPLIKELKSKGRDFTEEEKGALLELHRKIIKEIIPLYRKLAEAGQIEISASPFYHPILPLLIDTDLARRNLPQAPLPPRFHHPEDALYQLKEGRAFHQKTLGLNPQGLWPSEGSVCPELIPLATEAGFGWLATDEEILYRSLGRAGPEVLLKPYWATHEGAQIAAVFRHHELSDRIGFVYRQLPAQEAVANLLETAKNLGRASGLKNPFLVLILDGENPWEYYLDGGKDFLRILFERIAEDPEINPVTIGEFLKAYPPSETITELYTGSWINANFDIWIGHEEENRAWEVLNRCRSMVDRLEDLPEEARHALMAAEGSDWFWWYGEHFSSIFDLEFDRLFRGHLQAFFRALGREPLIDLLEPIRRPRPIEPEEIPTAFISPVIDGNETFFFEWIGAGKYSPLSLGEAMYLGESLITALYFGFDLKNFYLRLDFKKKILEHLSEKTTIKVTLAGAKHQAVVEFRLKAKDIQRTLKLRKGPYRLYGTQAGRIAFEKILELALPFENLGFVVGEQVNFYLEIFENGIIRERIPRSGNLVFTVPDENFEEVMWQV</sequence>
<evidence type="ECO:0000256" key="1">
    <source>
        <dbReference type="ARBA" id="ARBA00006821"/>
    </source>
</evidence>
<dbReference type="GO" id="GO:0005975">
    <property type="term" value="P:carbohydrate metabolic process"/>
    <property type="evidence" value="ECO:0007669"/>
    <property type="project" value="InterPro"/>
</dbReference>
<keyword evidence="2 3" id="KW-0119">Carbohydrate metabolism</keyword>